<dbReference type="Proteomes" id="UP001055093">
    <property type="component" value="Unassembled WGS sequence"/>
</dbReference>
<dbReference type="PROSITE" id="PS50043">
    <property type="entry name" value="HTH_LUXR_2"/>
    <property type="match status" value="1"/>
</dbReference>
<feature type="compositionally biased region" description="Basic residues" evidence="2">
    <location>
        <begin position="16"/>
        <end position="25"/>
    </location>
</feature>
<organism evidence="4 5">
    <name type="scientific">Methylorubrum suomiense</name>
    <dbReference type="NCBI Taxonomy" id="144191"/>
    <lineage>
        <taxon>Bacteria</taxon>
        <taxon>Pseudomonadati</taxon>
        <taxon>Pseudomonadota</taxon>
        <taxon>Alphaproteobacteria</taxon>
        <taxon>Hyphomicrobiales</taxon>
        <taxon>Methylobacteriaceae</taxon>
        <taxon>Methylorubrum</taxon>
    </lineage>
</organism>
<dbReference type="CDD" id="cd06170">
    <property type="entry name" value="LuxR_C_like"/>
    <property type="match status" value="1"/>
</dbReference>
<evidence type="ECO:0000313" key="5">
    <source>
        <dbReference type="Proteomes" id="UP001055093"/>
    </source>
</evidence>
<dbReference type="InterPro" id="IPR000792">
    <property type="entry name" value="Tscrpt_reg_LuxR_C"/>
</dbReference>
<feature type="domain" description="HTH luxR-type" evidence="3">
    <location>
        <begin position="186"/>
        <end position="251"/>
    </location>
</feature>
<sequence>MRTQSIKARTPASKGRPSHRHRSRPKIPTALIEPNVLFREGLKYILSQTRFSVMNEADTVEEIKSRSLEHKRLNMVVLCTTSGDKSVQLDIKSLKERCADCRVICSGPSYSSEEVIELLRAGADGILLRNISADTFIKSLELVMLGERVIPAATMNLGHHAEPISPVRRNPPSSEPKPQPRSPPCNGNGGSHLSERELAILRCLLNGEANKIIALNLDIAEATVKVHVKAILRKIRVQNRTQAAIWALNHLAEVGLDEVVEPSHAWSENDVAPTHLWLSKQAGTALQLS</sequence>
<evidence type="ECO:0000256" key="2">
    <source>
        <dbReference type="SAM" id="MobiDB-lite"/>
    </source>
</evidence>
<comment type="caution">
    <text evidence="4">The sequence shown here is derived from an EMBL/GenBank/DDBJ whole genome shotgun (WGS) entry which is preliminary data.</text>
</comment>
<gene>
    <name evidence="4" type="primary">malT_2</name>
    <name evidence="4" type="ORF">BGCPKDLD_2225</name>
</gene>
<reference evidence="4" key="2">
    <citation type="submission" date="2021-08" db="EMBL/GenBank/DDBJ databases">
        <authorList>
            <person name="Tani A."/>
            <person name="Ola A."/>
            <person name="Ogura Y."/>
            <person name="Katsura K."/>
            <person name="Hayashi T."/>
        </authorList>
    </citation>
    <scope>NUCLEOTIDE SEQUENCE</scope>
    <source>
        <strain evidence="4">DSM 14458</strain>
    </source>
</reference>
<keyword evidence="5" id="KW-1185">Reference proteome</keyword>
<dbReference type="InterPro" id="IPR011006">
    <property type="entry name" value="CheY-like_superfamily"/>
</dbReference>
<feature type="region of interest" description="Disordered" evidence="2">
    <location>
        <begin position="160"/>
        <end position="190"/>
    </location>
</feature>
<name>A0ABQ4UV73_9HYPH</name>
<dbReference type="EMBL" id="BPRE01000006">
    <property type="protein sequence ID" value="GJE75640.1"/>
    <property type="molecule type" value="Genomic_DNA"/>
</dbReference>
<keyword evidence="1" id="KW-0238">DNA-binding</keyword>
<dbReference type="PANTHER" id="PTHR43214:SF42">
    <property type="entry name" value="TRANSCRIPTIONAL REGULATORY PROTEIN DESR"/>
    <property type="match status" value="1"/>
</dbReference>
<dbReference type="InterPro" id="IPR016032">
    <property type="entry name" value="Sig_transdc_resp-reg_C-effctor"/>
</dbReference>
<feature type="compositionally biased region" description="Pro residues" evidence="2">
    <location>
        <begin position="173"/>
        <end position="183"/>
    </location>
</feature>
<dbReference type="PANTHER" id="PTHR43214">
    <property type="entry name" value="TWO-COMPONENT RESPONSE REGULATOR"/>
    <property type="match status" value="1"/>
</dbReference>
<dbReference type="SUPFAM" id="SSF52172">
    <property type="entry name" value="CheY-like"/>
    <property type="match status" value="1"/>
</dbReference>
<dbReference type="InterPro" id="IPR039420">
    <property type="entry name" value="WalR-like"/>
</dbReference>
<dbReference type="Gene3D" id="3.40.50.2300">
    <property type="match status" value="1"/>
</dbReference>
<dbReference type="SMART" id="SM00421">
    <property type="entry name" value="HTH_LUXR"/>
    <property type="match status" value="1"/>
</dbReference>
<dbReference type="PRINTS" id="PR00038">
    <property type="entry name" value="HTHLUXR"/>
</dbReference>
<dbReference type="Pfam" id="PF00196">
    <property type="entry name" value="GerE"/>
    <property type="match status" value="1"/>
</dbReference>
<reference evidence="4" key="1">
    <citation type="journal article" date="2021" name="Front. Microbiol.">
        <title>Comprehensive Comparative Genomics and Phenotyping of Methylobacterium Species.</title>
        <authorList>
            <person name="Alessa O."/>
            <person name="Ogura Y."/>
            <person name="Fujitani Y."/>
            <person name="Takami H."/>
            <person name="Hayashi T."/>
            <person name="Sahin N."/>
            <person name="Tani A."/>
        </authorList>
    </citation>
    <scope>NUCLEOTIDE SEQUENCE</scope>
    <source>
        <strain evidence="4">DSM 14458</strain>
    </source>
</reference>
<proteinExistence type="predicted"/>
<feature type="region of interest" description="Disordered" evidence="2">
    <location>
        <begin position="1"/>
        <end position="26"/>
    </location>
</feature>
<evidence type="ECO:0000259" key="3">
    <source>
        <dbReference type="PROSITE" id="PS50043"/>
    </source>
</evidence>
<accession>A0ABQ4UV73</accession>
<protein>
    <submittedName>
        <fullName evidence="4">HTH-type transcriptional regulator MalT</fullName>
    </submittedName>
</protein>
<evidence type="ECO:0000313" key="4">
    <source>
        <dbReference type="EMBL" id="GJE75640.1"/>
    </source>
</evidence>
<dbReference type="PROSITE" id="PS00622">
    <property type="entry name" value="HTH_LUXR_1"/>
    <property type="match status" value="1"/>
</dbReference>
<dbReference type="SUPFAM" id="SSF46894">
    <property type="entry name" value="C-terminal effector domain of the bipartite response regulators"/>
    <property type="match status" value="1"/>
</dbReference>
<evidence type="ECO:0000256" key="1">
    <source>
        <dbReference type="ARBA" id="ARBA00023125"/>
    </source>
</evidence>